<evidence type="ECO:0000256" key="6">
    <source>
        <dbReference type="ARBA" id="ARBA00022840"/>
    </source>
</evidence>
<dbReference type="AlphaFoldDB" id="A0A1B4XGM8"/>
<evidence type="ECO:0000256" key="1">
    <source>
        <dbReference type="ARBA" id="ARBA00001823"/>
    </source>
</evidence>
<dbReference type="Pfam" id="PF01583">
    <property type="entry name" value="APS_kinase"/>
    <property type="match status" value="1"/>
</dbReference>
<dbReference type="NCBIfam" id="TIGR00339">
    <property type="entry name" value="sopT"/>
    <property type="match status" value="1"/>
</dbReference>
<dbReference type="GO" id="GO:0005524">
    <property type="term" value="F:ATP binding"/>
    <property type="evidence" value="ECO:0007669"/>
    <property type="project" value="UniProtKB-UniRule"/>
</dbReference>
<dbReference type="InterPro" id="IPR059117">
    <property type="entry name" value="APS_kinase_dom"/>
</dbReference>
<dbReference type="RefSeq" id="WP_096361900.1">
    <property type="nucleotide sequence ID" value="NZ_AP014879.1"/>
</dbReference>
<dbReference type="InterPro" id="IPR015947">
    <property type="entry name" value="PUA-like_sf"/>
</dbReference>
<dbReference type="Gene3D" id="3.40.50.300">
    <property type="entry name" value="P-loop containing nucleotide triphosphate hydrolases"/>
    <property type="match status" value="1"/>
</dbReference>
<dbReference type="Pfam" id="PF01747">
    <property type="entry name" value="ATP-sulfurylase"/>
    <property type="match status" value="1"/>
</dbReference>
<dbReference type="UniPathway" id="UPA00140">
    <property type="reaction ID" value="UER00205"/>
</dbReference>
<gene>
    <name evidence="8" type="primary">cysC</name>
    <name evidence="12" type="ORF">SCL_1614</name>
</gene>
<dbReference type="InterPro" id="IPR002650">
    <property type="entry name" value="Sulphate_adenylyltransferase"/>
</dbReference>
<dbReference type="GO" id="GO:0004781">
    <property type="term" value="F:sulfate adenylyltransferase (ATP) activity"/>
    <property type="evidence" value="ECO:0007669"/>
    <property type="project" value="UniProtKB-EC"/>
</dbReference>
<keyword evidence="8" id="KW-0597">Phosphoprotein</keyword>
<dbReference type="GO" id="GO:0019379">
    <property type="term" value="P:sulfate assimilation, phosphoadenylyl sulfate reduction by phosphoadenylyl-sulfate reductase (thioredoxin)"/>
    <property type="evidence" value="ECO:0007669"/>
    <property type="project" value="TreeGrafter"/>
</dbReference>
<feature type="domain" description="ATP-sulfurylase PUA-like" evidence="11">
    <location>
        <begin position="6"/>
        <end position="163"/>
    </location>
</feature>
<feature type="domain" description="Sulphate adenylyltransferase catalytic" evidence="10">
    <location>
        <begin position="172"/>
        <end position="388"/>
    </location>
</feature>
<keyword evidence="4" id="KW-0548">Nucleotidyltransferase</keyword>
<evidence type="ECO:0000256" key="4">
    <source>
        <dbReference type="ARBA" id="ARBA00022695"/>
    </source>
</evidence>
<dbReference type="EC" id="2.7.1.25" evidence="8"/>
<comment type="function">
    <text evidence="8">Catalyzes the synthesis of activated sulfate.</text>
</comment>
<dbReference type="HAMAP" id="MF_00065">
    <property type="entry name" value="Adenylyl_sulf_kinase"/>
    <property type="match status" value="1"/>
</dbReference>
<dbReference type="OrthoDB" id="9804504at2"/>
<evidence type="ECO:0000259" key="9">
    <source>
        <dbReference type="Pfam" id="PF01583"/>
    </source>
</evidence>
<dbReference type="Gene3D" id="3.40.50.620">
    <property type="entry name" value="HUPs"/>
    <property type="match status" value="1"/>
</dbReference>
<reference evidence="12 13" key="1">
    <citation type="submission" date="2015-05" db="EMBL/GenBank/DDBJ databases">
        <title>Complete genome sequence of a sulfur-oxidizing gammaproteobacterium strain HA5.</title>
        <authorList>
            <person name="Miura A."/>
            <person name="Kojima H."/>
            <person name="Fukui M."/>
        </authorList>
    </citation>
    <scope>NUCLEOTIDE SEQUENCE [LARGE SCALE GENOMIC DNA]</scope>
    <source>
        <strain evidence="12 13">HA5</strain>
    </source>
</reference>
<comment type="similarity">
    <text evidence="8">Belongs to the APS kinase family.</text>
</comment>
<dbReference type="NCBIfam" id="NF003013">
    <property type="entry name" value="PRK03846.1"/>
    <property type="match status" value="1"/>
</dbReference>
<evidence type="ECO:0000259" key="10">
    <source>
        <dbReference type="Pfam" id="PF01747"/>
    </source>
</evidence>
<dbReference type="SUPFAM" id="SSF88697">
    <property type="entry name" value="PUA domain-like"/>
    <property type="match status" value="1"/>
</dbReference>
<sequence length="592" mass="66866">MDHLVTPYGGILQNLLADEKRAVLLKQESQEFPAITLSQRQLCDLELLMNGAFSPLRGFMDREAYESVLEKMRLPDGLLWSMPITLDVPDPVAEKLQAGGCLGLNDPEGFMLAVLRITDVWKPDKKREAQLVYGTGSLNHPGVRFLFEQVHGNYVGGQIEGIQLPMHHDFETLRDTPGELRHLFEKHGWHHVVAFNTSKPMHRLHRDITLGAAREAQANILLHPAVGMTKPGDLHYYARVHCYQAIRRHYPHNLAALSLLPMAVRMAGPREALLNAIVRQNYGCSHLIIGPEHAAPPEIRMGGERFYPRYAAQEIVAKHQHELGIRMIPIREMQYVPEDDQFLPVERIEREGRKGVVFTEKELSSHLAHDQEIPAWFSFPDVIAELRKVYPPRRQQGITLFFTGLSGSGKSTLAKILYAKFIELGGRPVTLLDGDVVRHNLSRELGFSKEHRDINVRRIGFVAGEITKNRGVAICAPIAPYKATRRAVRELIEQHGAFIEIYVATPLEICEKRDRKGLYAKARKGLIPEFTGISDPYEAPENPEIQIDTTNLTPAHAAQEIFLYLMKEGYLDGGENPVDSMNPRGSEESQRF</sequence>
<dbReference type="InterPro" id="IPR027417">
    <property type="entry name" value="P-loop_NTPase"/>
</dbReference>
<dbReference type="InterPro" id="IPR025980">
    <property type="entry name" value="ATP-Sase_PUA-like_dom"/>
</dbReference>
<evidence type="ECO:0000256" key="5">
    <source>
        <dbReference type="ARBA" id="ARBA00022741"/>
    </source>
</evidence>
<keyword evidence="5 8" id="KW-0547">Nucleotide-binding</keyword>
<dbReference type="NCBIfam" id="NF004040">
    <property type="entry name" value="PRK05537.1"/>
    <property type="match status" value="1"/>
</dbReference>
<dbReference type="GO" id="GO:0004020">
    <property type="term" value="F:adenylylsulfate kinase activity"/>
    <property type="evidence" value="ECO:0007669"/>
    <property type="project" value="UniProtKB-UniRule"/>
</dbReference>
<dbReference type="CDD" id="cd02027">
    <property type="entry name" value="APSK"/>
    <property type="match status" value="1"/>
</dbReference>
<evidence type="ECO:0000313" key="12">
    <source>
        <dbReference type="EMBL" id="BAV33919.1"/>
    </source>
</evidence>
<dbReference type="GO" id="GO:0010134">
    <property type="term" value="P:sulfate assimilation via adenylyl sulfate reduction"/>
    <property type="evidence" value="ECO:0007669"/>
    <property type="project" value="TreeGrafter"/>
</dbReference>
<dbReference type="SUPFAM" id="SSF52374">
    <property type="entry name" value="Nucleotidylyl transferase"/>
    <property type="match status" value="1"/>
</dbReference>
<dbReference type="GO" id="GO:0005737">
    <property type="term" value="C:cytoplasm"/>
    <property type="evidence" value="ECO:0007669"/>
    <property type="project" value="TreeGrafter"/>
</dbReference>
<name>A0A1B4XGM8_9GAMM</name>
<dbReference type="InterPro" id="IPR014729">
    <property type="entry name" value="Rossmann-like_a/b/a_fold"/>
</dbReference>
<accession>A0A1B4XGM8</accession>
<dbReference type="KEGG" id="slim:SCL_1614"/>
<keyword evidence="6 8" id="KW-0067">ATP-binding</keyword>
<keyword evidence="8 12" id="KW-0418">Kinase</keyword>
<keyword evidence="3 8" id="KW-0808">Transferase</keyword>
<proteinExistence type="inferred from homology"/>
<dbReference type="InterPro" id="IPR050512">
    <property type="entry name" value="Sulf_AdTrans/APS_kinase"/>
</dbReference>
<comment type="pathway">
    <text evidence="2 8">Sulfur metabolism; hydrogen sulfide biosynthesis; sulfite from sulfate: step 2/3.</text>
</comment>
<protein>
    <recommendedName>
        <fullName evidence="8">Adenylyl-sulfate kinase</fullName>
        <ecNumber evidence="8">2.7.1.25</ecNumber>
    </recommendedName>
    <alternativeName>
        <fullName evidence="8">APS kinase</fullName>
    </alternativeName>
    <alternativeName>
        <fullName evidence="8">ATP adenosine-5'-phosphosulfate 3'-phosphotransferase</fullName>
    </alternativeName>
    <alternativeName>
        <fullName evidence="8">Adenosine-5'-phosphosulfate kinase</fullName>
    </alternativeName>
</protein>
<keyword evidence="13" id="KW-1185">Reference proteome</keyword>
<feature type="domain" description="APS kinase" evidence="9">
    <location>
        <begin position="396"/>
        <end position="548"/>
    </location>
</feature>
<evidence type="ECO:0000259" key="11">
    <source>
        <dbReference type="Pfam" id="PF14306"/>
    </source>
</evidence>
<dbReference type="Proteomes" id="UP000243180">
    <property type="component" value="Chromosome"/>
</dbReference>
<evidence type="ECO:0000256" key="8">
    <source>
        <dbReference type="HAMAP-Rule" id="MF_00065"/>
    </source>
</evidence>
<dbReference type="Gene3D" id="3.10.400.10">
    <property type="entry name" value="Sulfate adenylyltransferase"/>
    <property type="match status" value="1"/>
</dbReference>
<dbReference type="FunFam" id="3.40.50.300:FF:000802">
    <property type="entry name" value="Sulfate adenylyltransferase"/>
    <property type="match status" value="1"/>
</dbReference>
<organism evidence="12 13">
    <name type="scientific">Sulfuricaulis limicola</name>
    <dbReference type="NCBI Taxonomy" id="1620215"/>
    <lineage>
        <taxon>Bacteria</taxon>
        <taxon>Pseudomonadati</taxon>
        <taxon>Pseudomonadota</taxon>
        <taxon>Gammaproteobacteria</taxon>
        <taxon>Acidiferrobacterales</taxon>
        <taxon>Acidiferrobacteraceae</taxon>
        <taxon>Sulfuricaulis</taxon>
    </lineage>
</organism>
<dbReference type="PANTHER" id="PTHR42700">
    <property type="entry name" value="SULFATE ADENYLYLTRANSFERASE"/>
    <property type="match status" value="1"/>
</dbReference>
<comment type="catalytic activity">
    <reaction evidence="1 8">
        <text>adenosine 5'-phosphosulfate + ATP = 3'-phosphoadenylyl sulfate + ADP + H(+)</text>
        <dbReference type="Rhea" id="RHEA:24152"/>
        <dbReference type="ChEBI" id="CHEBI:15378"/>
        <dbReference type="ChEBI" id="CHEBI:30616"/>
        <dbReference type="ChEBI" id="CHEBI:58243"/>
        <dbReference type="ChEBI" id="CHEBI:58339"/>
        <dbReference type="ChEBI" id="CHEBI:456216"/>
        <dbReference type="EC" id="2.7.1.25"/>
    </reaction>
</comment>
<dbReference type="PANTHER" id="PTHR42700:SF1">
    <property type="entry name" value="SULFATE ADENYLYLTRANSFERASE"/>
    <property type="match status" value="1"/>
</dbReference>
<evidence type="ECO:0000256" key="3">
    <source>
        <dbReference type="ARBA" id="ARBA00022679"/>
    </source>
</evidence>
<feature type="binding site" evidence="8">
    <location>
        <begin position="404"/>
        <end position="411"/>
    </location>
    <ligand>
        <name>ATP</name>
        <dbReference type="ChEBI" id="CHEBI:30616"/>
    </ligand>
</feature>
<comment type="caution">
    <text evidence="8">Lacks conserved residue(s) required for the propagation of feature annotation.</text>
</comment>
<comment type="catalytic activity">
    <reaction evidence="7">
        <text>sulfate + ATP + H(+) = adenosine 5'-phosphosulfate + diphosphate</text>
        <dbReference type="Rhea" id="RHEA:18133"/>
        <dbReference type="ChEBI" id="CHEBI:15378"/>
        <dbReference type="ChEBI" id="CHEBI:16189"/>
        <dbReference type="ChEBI" id="CHEBI:30616"/>
        <dbReference type="ChEBI" id="CHEBI:33019"/>
        <dbReference type="ChEBI" id="CHEBI:58243"/>
        <dbReference type="EC" id="2.7.7.4"/>
    </reaction>
</comment>
<evidence type="ECO:0000256" key="2">
    <source>
        <dbReference type="ARBA" id="ARBA00004806"/>
    </source>
</evidence>
<evidence type="ECO:0000313" key="13">
    <source>
        <dbReference type="Proteomes" id="UP000243180"/>
    </source>
</evidence>
<evidence type="ECO:0000256" key="7">
    <source>
        <dbReference type="ARBA" id="ARBA00049370"/>
    </source>
</evidence>
<dbReference type="Pfam" id="PF14306">
    <property type="entry name" value="PUA_2"/>
    <property type="match status" value="1"/>
</dbReference>
<dbReference type="SUPFAM" id="SSF52540">
    <property type="entry name" value="P-loop containing nucleoside triphosphate hydrolases"/>
    <property type="match status" value="1"/>
</dbReference>
<dbReference type="EMBL" id="AP014879">
    <property type="protein sequence ID" value="BAV33919.1"/>
    <property type="molecule type" value="Genomic_DNA"/>
</dbReference>
<dbReference type="InterPro" id="IPR024951">
    <property type="entry name" value="Sulfurylase_cat_dom"/>
</dbReference>
<dbReference type="NCBIfam" id="TIGR00455">
    <property type="entry name" value="apsK"/>
    <property type="match status" value="1"/>
</dbReference>
<dbReference type="InterPro" id="IPR002891">
    <property type="entry name" value="APS"/>
</dbReference>
<dbReference type="InParanoid" id="A0A1B4XGM8"/>
<dbReference type="GO" id="GO:0070814">
    <property type="term" value="P:hydrogen sulfide biosynthetic process"/>
    <property type="evidence" value="ECO:0007669"/>
    <property type="project" value="UniProtKB-UniRule"/>
</dbReference>